<evidence type="ECO:0000256" key="10">
    <source>
        <dbReference type="ARBA" id="ARBA00023270"/>
    </source>
</evidence>
<dbReference type="UniPathway" id="UPA00034">
    <property type="reaction ID" value="UER00017"/>
</dbReference>
<name>A0A2A4WYS7_UNCAE</name>
<dbReference type="InterPro" id="IPR013785">
    <property type="entry name" value="Aldolase_TIM"/>
</dbReference>
<accession>A0A2A4WYS7</accession>
<comment type="subcellular location">
    <subcellularLocation>
        <location evidence="12">Cytoplasm</location>
    </subcellularLocation>
</comment>
<evidence type="ECO:0000256" key="4">
    <source>
        <dbReference type="ARBA" id="ARBA00012086"/>
    </source>
</evidence>
<dbReference type="GO" id="GO:0019877">
    <property type="term" value="P:diaminopimelate biosynthetic process"/>
    <property type="evidence" value="ECO:0007669"/>
    <property type="project" value="UniProtKB-UniRule"/>
</dbReference>
<dbReference type="Pfam" id="PF00701">
    <property type="entry name" value="DHDPS"/>
    <property type="match status" value="1"/>
</dbReference>
<dbReference type="NCBIfam" id="TIGR00674">
    <property type="entry name" value="dapA"/>
    <property type="match status" value="1"/>
</dbReference>
<evidence type="ECO:0000256" key="6">
    <source>
        <dbReference type="ARBA" id="ARBA00022605"/>
    </source>
</evidence>
<dbReference type="SMART" id="SM01130">
    <property type="entry name" value="DHDPS"/>
    <property type="match status" value="1"/>
</dbReference>
<evidence type="ECO:0000256" key="8">
    <source>
        <dbReference type="ARBA" id="ARBA00023154"/>
    </source>
</evidence>
<feature type="binding site" evidence="12 15">
    <location>
        <position position="48"/>
    </location>
    <ligand>
        <name>pyruvate</name>
        <dbReference type="ChEBI" id="CHEBI:15361"/>
    </ligand>
</feature>
<comment type="pathway">
    <text evidence="2 12">Amino-acid biosynthesis; L-lysine biosynthesis via DAP pathway; (S)-tetrahydrodipicolinate from L-aspartate: step 3/4.</text>
</comment>
<keyword evidence="8 12" id="KW-0457">Lysine biosynthesis</keyword>
<dbReference type="GO" id="GO:0008840">
    <property type="term" value="F:4-hydroxy-tetrahydrodipicolinate synthase activity"/>
    <property type="evidence" value="ECO:0007669"/>
    <property type="project" value="UniProtKB-UniRule"/>
</dbReference>
<dbReference type="GO" id="GO:0009089">
    <property type="term" value="P:lysine biosynthetic process via diaminopimelate"/>
    <property type="evidence" value="ECO:0007669"/>
    <property type="project" value="UniProtKB-UniRule"/>
</dbReference>
<evidence type="ECO:0000256" key="15">
    <source>
        <dbReference type="PIRSR" id="PIRSR001365-2"/>
    </source>
</evidence>
<dbReference type="Gene3D" id="3.20.20.70">
    <property type="entry name" value="Aldolase class I"/>
    <property type="match status" value="1"/>
</dbReference>
<comment type="catalytic activity">
    <reaction evidence="11 12">
        <text>L-aspartate 4-semialdehyde + pyruvate = (2S,4S)-4-hydroxy-2,3,4,5-tetrahydrodipicolinate + H2O + H(+)</text>
        <dbReference type="Rhea" id="RHEA:34171"/>
        <dbReference type="ChEBI" id="CHEBI:15361"/>
        <dbReference type="ChEBI" id="CHEBI:15377"/>
        <dbReference type="ChEBI" id="CHEBI:15378"/>
        <dbReference type="ChEBI" id="CHEBI:67139"/>
        <dbReference type="ChEBI" id="CHEBI:537519"/>
        <dbReference type="EC" id="4.3.3.7"/>
    </reaction>
</comment>
<dbReference type="Proteomes" id="UP000218775">
    <property type="component" value="Unassembled WGS sequence"/>
</dbReference>
<dbReference type="CDD" id="cd00950">
    <property type="entry name" value="DHDPS"/>
    <property type="match status" value="1"/>
</dbReference>
<evidence type="ECO:0000256" key="12">
    <source>
        <dbReference type="HAMAP-Rule" id="MF_00418"/>
    </source>
</evidence>
<organism evidence="16 17">
    <name type="scientific">Aerophobetes bacterium</name>
    <dbReference type="NCBI Taxonomy" id="2030807"/>
    <lineage>
        <taxon>Bacteria</taxon>
        <taxon>Candidatus Aerophobota</taxon>
    </lineage>
</organism>
<feature type="active site" description="Proton donor/acceptor" evidence="12 14">
    <location>
        <position position="137"/>
    </location>
</feature>
<dbReference type="EC" id="4.3.3.7" evidence="4 12"/>
<evidence type="ECO:0000256" key="1">
    <source>
        <dbReference type="ARBA" id="ARBA00003294"/>
    </source>
</evidence>
<feature type="active site" description="Schiff-base intermediate with substrate" evidence="12 14">
    <location>
        <position position="165"/>
    </location>
</feature>
<evidence type="ECO:0000256" key="5">
    <source>
        <dbReference type="ARBA" id="ARBA00022490"/>
    </source>
</evidence>
<evidence type="ECO:0000256" key="9">
    <source>
        <dbReference type="ARBA" id="ARBA00023239"/>
    </source>
</evidence>
<keyword evidence="6 12" id="KW-0028">Amino-acid biosynthesis</keyword>
<dbReference type="EMBL" id="NVUK01000060">
    <property type="protein sequence ID" value="PCI74969.1"/>
    <property type="molecule type" value="Genomic_DNA"/>
</dbReference>
<comment type="function">
    <text evidence="1 12">Catalyzes the condensation of (S)-aspartate-beta-semialdehyde [(S)-ASA] and pyruvate to 4-hydroxy-tetrahydrodipicolinate (HTPA).</text>
</comment>
<dbReference type="InterPro" id="IPR005263">
    <property type="entry name" value="DapA"/>
</dbReference>
<comment type="caution">
    <text evidence="16">The sequence shown here is derived from an EMBL/GenBank/DDBJ whole genome shotgun (WGS) entry which is preliminary data.</text>
</comment>
<feature type="binding site" evidence="12 15">
    <location>
        <position position="206"/>
    </location>
    <ligand>
        <name>pyruvate</name>
        <dbReference type="ChEBI" id="CHEBI:15361"/>
    </ligand>
</feature>
<dbReference type="PIRSF" id="PIRSF001365">
    <property type="entry name" value="DHDPS"/>
    <property type="match status" value="1"/>
</dbReference>
<dbReference type="PANTHER" id="PTHR12128:SF66">
    <property type="entry name" value="4-HYDROXY-2-OXOGLUTARATE ALDOLASE, MITOCHONDRIAL"/>
    <property type="match status" value="1"/>
</dbReference>
<evidence type="ECO:0000256" key="7">
    <source>
        <dbReference type="ARBA" id="ARBA00022915"/>
    </source>
</evidence>
<dbReference type="SUPFAM" id="SSF51569">
    <property type="entry name" value="Aldolase"/>
    <property type="match status" value="1"/>
</dbReference>
<keyword evidence="5 12" id="KW-0963">Cytoplasm</keyword>
<proteinExistence type="inferred from homology"/>
<evidence type="ECO:0000256" key="14">
    <source>
        <dbReference type="PIRSR" id="PIRSR001365-1"/>
    </source>
</evidence>
<dbReference type="HAMAP" id="MF_00418">
    <property type="entry name" value="DapA"/>
    <property type="match status" value="1"/>
</dbReference>
<comment type="subunit">
    <text evidence="12">Homotetramer; dimer of dimers.</text>
</comment>
<dbReference type="PRINTS" id="PR00146">
    <property type="entry name" value="DHPICSNTHASE"/>
</dbReference>
<dbReference type="AlphaFoldDB" id="A0A2A4WYS7"/>
<comment type="similarity">
    <text evidence="3 12 13">Belongs to the DapA family.</text>
</comment>
<evidence type="ECO:0000256" key="2">
    <source>
        <dbReference type="ARBA" id="ARBA00005120"/>
    </source>
</evidence>
<evidence type="ECO:0000256" key="11">
    <source>
        <dbReference type="ARBA" id="ARBA00047836"/>
    </source>
</evidence>
<reference evidence="17" key="1">
    <citation type="submission" date="2017-08" db="EMBL/GenBank/DDBJ databases">
        <title>A dynamic microbial community with high functional redundancy inhabits the cold, oxic subseafloor aquifer.</title>
        <authorList>
            <person name="Tully B.J."/>
            <person name="Wheat C.G."/>
            <person name="Glazer B.T."/>
            <person name="Huber J.A."/>
        </authorList>
    </citation>
    <scope>NUCLEOTIDE SEQUENCE [LARGE SCALE GENOMIC DNA]</scope>
</reference>
<keyword evidence="7 12" id="KW-0220">Diaminopimelate biosynthesis</keyword>
<evidence type="ECO:0000256" key="3">
    <source>
        <dbReference type="ARBA" id="ARBA00007592"/>
    </source>
</evidence>
<feature type="site" description="Part of a proton relay during catalysis" evidence="12">
    <location>
        <position position="47"/>
    </location>
</feature>
<feature type="site" description="Part of a proton relay during catalysis" evidence="12">
    <location>
        <position position="111"/>
    </location>
</feature>
<gene>
    <name evidence="12 16" type="primary">dapA</name>
    <name evidence="16" type="ORF">COB21_06175</name>
</gene>
<keyword evidence="9 12" id="KW-0456">Lyase</keyword>
<keyword evidence="10 12" id="KW-0704">Schiff base</keyword>
<dbReference type="GO" id="GO:0005737">
    <property type="term" value="C:cytoplasm"/>
    <property type="evidence" value="ECO:0007669"/>
    <property type="project" value="UniProtKB-SubCell"/>
</dbReference>
<evidence type="ECO:0000313" key="16">
    <source>
        <dbReference type="EMBL" id="PCI74969.1"/>
    </source>
</evidence>
<protein>
    <recommendedName>
        <fullName evidence="4 12">4-hydroxy-tetrahydrodipicolinate synthase</fullName>
        <shortName evidence="12">HTPA synthase</shortName>
        <ecNumber evidence="4 12">4.3.3.7</ecNumber>
    </recommendedName>
</protein>
<evidence type="ECO:0000313" key="17">
    <source>
        <dbReference type="Proteomes" id="UP000218775"/>
    </source>
</evidence>
<dbReference type="InterPro" id="IPR002220">
    <property type="entry name" value="DapA-like"/>
</dbReference>
<sequence>MIKKLPQLYTALITPFKQDQSIDETALYALLNHQKKAGVPGLLALGTTAESYALSLEEKQHLLAIIANFTNQSNIDLCVNVSSNTTDGAIKMAHRAEKEGANSLLMLPPFYVKTTREGMFEHFKNVAKATSLPIIVYHHPPRTGIKLDFCQIKALSEIESIVGIKEPFTDIQTCQKLVESIPTWNIYAGDDALTLPVMSVGGRGVISVMSNIFPKTMQTLVKALDAGQLFKAQAIHKTLLPFFNTIACEPNPSVIKQMLAICMGFDPLARRPLLTLKEETKNVIKTLFAQESTKTLILEEMGEGQYA</sequence>
<evidence type="ECO:0000256" key="13">
    <source>
        <dbReference type="PIRNR" id="PIRNR001365"/>
    </source>
</evidence>
<dbReference type="PANTHER" id="PTHR12128">
    <property type="entry name" value="DIHYDRODIPICOLINATE SYNTHASE"/>
    <property type="match status" value="1"/>
</dbReference>
<comment type="caution">
    <text evidence="12">Was originally thought to be a dihydrodipicolinate synthase (DHDPS), catalyzing the condensation of (S)-aspartate-beta-semialdehyde [(S)-ASA] and pyruvate to dihydrodipicolinate (DHDP). However, it was shown in E.coli that the product of the enzymatic reaction is not dihydrodipicolinate but in fact (4S)-4-hydroxy-2,3,4,5-tetrahydro-(2S)-dipicolinic acid (HTPA), and that the consecutive dehydration reaction leading to DHDP is not spontaneous but catalyzed by DapB.</text>
</comment>